<reference evidence="1" key="1">
    <citation type="submission" date="2020-10" db="EMBL/GenBank/DDBJ databases">
        <title>High-Quality Genome Resource of Clonostachys rosea strain S41 by Oxford Nanopore Long-Read Sequencing.</title>
        <authorList>
            <person name="Wang H."/>
        </authorList>
    </citation>
    <scope>NUCLEOTIDE SEQUENCE</scope>
    <source>
        <strain evidence="1">S41</strain>
    </source>
</reference>
<evidence type="ECO:0000313" key="2">
    <source>
        <dbReference type="Proteomes" id="UP000616885"/>
    </source>
</evidence>
<comment type="caution">
    <text evidence="1">The sequence shown here is derived from an EMBL/GenBank/DDBJ whole genome shotgun (WGS) entry which is preliminary data.</text>
</comment>
<evidence type="ECO:0000313" key="1">
    <source>
        <dbReference type="EMBL" id="KAF9749037.1"/>
    </source>
</evidence>
<gene>
    <name evidence="1" type="ORF">IM811_016832</name>
</gene>
<organism evidence="1 2">
    <name type="scientific">Bionectria ochroleuca</name>
    <name type="common">Gliocladium roseum</name>
    <dbReference type="NCBI Taxonomy" id="29856"/>
    <lineage>
        <taxon>Eukaryota</taxon>
        <taxon>Fungi</taxon>
        <taxon>Dikarya</taxon>
        <taxon>Ascomycota</taxon>
        <taxon>Pezizomycotina</taxon>
        <taxon>Sordariomycetes</taxon>
        <taxon>Hypocreomycetidae</taxon>
        <taxon>Hypocreales</taxon>
        <taxon>Bionectriaceae</taxon>
        <taxon>Clonostachys</taxon>
    </lineage>
</organism>
<dbReference type="AlphaFoldDB" id="A0A8H7KFB0"/>
<sequence length="135" mass="14881">MLWLSLPIAKADVISNLTCCPCIERPENDPREGDGYKKGVWASLYSVVRYTITIQPLIEAVNMNFSSHLPTLLSLVCGLVATANALPLDKDAVSEHSTRGTSSGRNGWTKPIPTWTIVGSGIRWFRPLRHHALVL</sequence>
<name>A0A8H7KFB0_BIOOC</name>
<protein>
    <submittedName>
        <fullName evidence="1">Uncharacterized protein</fullName>
    </submittedName>
</protein>
<accession>A0A8H7KFB0</accession>
<proteinExistence type="predicted"/>
<dbReference type="Proteomes" id="UP000616885">
    <property type="component" value="Unassembled WGS sequence"/>
</dbReference>
<dbReference type="EMBL" id="JADCTT010000008">
    <property type="protein sequence ID" value="KAF9749037.1"/>
    <property type="molecule type" value="Genomic_DNA"/>
</dbReference>